<dbReference type="PRINTS" id="PR00420">
    <property type="entry name" value="RNGMNOXGNASE"/>
</dbReference>
<feature type="domain" description="FAD-binding" evidence="5">
    <location>
        <begin position="12"/>
        <end position="191"/>
    </location>
</feature>
<comment type="caution">
    <text evidence="6">The sequence shown here is derived from an EMBL/GenBank/DDBJ whole genome shotgun (WGS) entry which is preliminary data.</text>
</comment>
<evidence type="ECO:0000256" key="3">
    <source>
        <dbReference type="ARBA" id="ARBA00023002"/>
    </source>
</evidence>
<dbReference type="EMBL" id="JMKJ01000466">
    <property type="protein sequence ID" value="KGG50889.1"/>
    <property type="molecule type" value="Genomic_DNA"/>
</dbReference>
<dbReference type="Proteomes" id="UP000029725">
    <property type="component" value="Unassembled WGS sequence"/>
</dbReference>
<evidence type="ECO:0000313" key="7">
    <source>
        <dbReference type="Proteomes" id="UP000029725"/>
    </source>
</evidence>
<dbReference type="InterPro" id="IPR036188">
    <property type="entry name" value="FAD/NAD-bd_sf"/>
</dbReference>
<dbReference type="GO" id="GO:0004497">
    <property type="term" value="F:monooxygenase activity"/>
    <property type="evidence" value="ECO:0007669"/>
    <property type="project" value="UniProtKB-KW"/>
</dbReference>
<dbReference type="Gene3D" id="3.50.50.60">
    <property type="entry name" value="FAD/NAD(P)-binding domain"/>
    <property type="match status" value="1"/>
</dbReference>
<dbReference type="HOGENOM" id="CLU_009665_17_0_1"/>
<organism evidence="6 7">
    <name type="scientific">Mitosporidium daphniae</name>
    <dbReference type="NCBI Taxonomy" id="1485682"/>
    <lineage>
        <taxon>Eukaryota</taxon>
        <taxon>Fungi</taxon>
        <taxon>Fungi incertae sedis</taxon>
        <taxon>Microsporidia</taxon>
        <taxon>Mitosporidium</taxon>
    </lineage>
</organism>
<dbReference type="OrthoDB" id="655030at2759"/>
<reference evidence="6 7" key="1">
    <citation type="submission" date="2014-04" db="EMBL/GenBank/DDBJ databases">
        <title>A new species of microsporidia sheds light on the evolution of extreme parasitism.</title>
        <authorList>
            <person name="Haag K.L."/>
            <person name="James T.Y."/>
            <person name="Larsson R."/>
            <person name="Schaer T.M."/>
            <person name="Refardt D."/>
            <person name="Pombert J.-F."/>
            <person name="Ebert D."/>
        </authorList>
    </citation>
    <scope>NUCLEOTIDE SEQUENCE [LARGE SCALE GENOMIC DNA]</scope>
    <source>
        <strain evidence="6 7">UGP3</strain>
        <tissue evidence="6">Spores</tissue>
    </source>
</reference>
<keyword evidence="4 6" id="KW-0503">Monooxygenase</keyword>
<dbReference type="SUPFAM" id="SSF51905">
    <property type="entry name" value="FAD/NAD(P)-binding domain"/>
    <property type="match status" value="1"/>
</dbReference>
<dbReference type="InterPro" id="IPR002938">
    <property type="entry name" value="FAD-bd"/>
</dbReference>
<dbReference type="PANTHER" id="PTHR46972:SF1">
    <property type="entry name" value="FAD DEPENDENT OXIDOREDUCTASE DOMAIN-CONTAINING PROTEIN"/>
    <property type="match status" value="1"/>
</dbReference>
<dbReference type="Pfam" id="PF01494">
    <property type="entry name" value="FAD_binding_3"/>
    <property type="match status" value="2"/>
</dbReference>
<dbReference type="AlphaFoldDB" id="A0A098VQ47"/>
<evidence type="ECO:0000256" key="1">
    <source>
        <dbReference type="ARBA" id="ARBA00022630"/>
    </source>
</evidence>
<dbReference type="VEuPathDB" id="MicrosporidiaDB:DI09_51p150"/>
<dbReference type="RefSeq" id="XP_013237316.1">
    <property type="nucleotide sequence ID" value="XM_013381862.1"/>
</dbReference>
<accession>A0A098VQ47</accession>
<dbReference type="GO" id="GO:0071949">
    <property type="term" value="F:FAD binding"/>
    <property type="evidence" value="ECO:0007669"/>
    <property type="project" value="InterPro"/>
</dbReference>
<evidence type="ECO:0000256" key="2">
    <source>
        <dbReference type="ARBA" id="ARBA00022827"/>
    </source>
</evidence>
<dbReference type="GeneID" id="25260229"/>
<sequence length="484" mass="54074">MEVLNSPQIQPQIAIVGAGIAGLATGIALHQKGFRNVVIYERDAVFSDRRQGYGLTLMQGLSALRRLNLYERVRQELDAPALAHYTFHGPSGSLLGVFGTVFWSDDSSNPSSVISNKRNLHVSRQALRELLLQEYLRLFPANSSLKWNSKLLSMETTNCAPPFTLSFADGTESTADILIGADGINSAVRKLAYDCSPSEYLGVVVVLGISFLQNGCFGSDNTIFESVDGKFRFYAMPHREPRNFDHEGNQKSYMWQLSFLVAEESEAIEFGKISGHASLLKFVMNNLGQWHCPIPDLISNTPLSLLIAMPIYDQGVYTCIPQCLKEGIWLIGDAAHPMSPFKGQGANQALIDSVEIADLLAKHYLRIDKSQSNVHLVSEWCFPSHWSQNGLLLQEDMEIFYQKMLDRVAPKILKSRERIKRYHSESEALAVQSYCYGDYVTLTFVAHLNALSLNGTFLPKKDEPLYEAIKKELHLWINKSGASS</sequence>
<protein>
    <submittedName>
        <fullName evidence="6">FAD-binding monooxygenase</fullName>
    </submittedName>
</protein>
<evidence type="ECO:0000259" key="5">
    <source>
        <dbReference type="Pfam" id="PF01494"/>
    </source>
</evidence>
<dbReference type="PANTHER" id="PTHR46972">
    <property type="entry name" value="MONOOXYGENASE ASQM-RELATED"/>
    <property type="match status" value="1"/>
</dbReference>
<keyword evidence="3" id="KW-0560">Oxidoreductase</keyword>
<name>A0A098VQ47_9MICR</name>
<keyword evidence="2" id="KW-0274">FAD</keyword>
<feature type="domain" description="FAD-binding" evidence="5">
    <location>
        <begin position="326"/>
        <end position="364"/>
    </location>
</feature>
<keyword evidence="7" id="KW-1185">Reference proteome</keyword>
<gene>
    <name evidence="6" type="ORF">DI09_51p150</name>
</gene>
<evidence type="ECO:0000313" key="6">
    <source>
        <dbReference type="EMBL" id="KGG50889.1"/>
    </source>
</evidence>
<evidence type="ECO:0000256" key="4">
    <source>
        <dbReference type="ARBA" id="ARBA00023033"/>
    </source>
</evidence>
<keyword evidence="1" id="KW-0285">Flavoprotein</keyword>
<proteinExistence type="predicted"/>